<sequence length="309" mass="36667">MPLQTTLQALSDLTKTFTYKTIGDKYETAYGDIVIDNFKNSELFWQRFVTPITKRIDSAVINPNDKIRPRQNISLDLQELSSIHYSVFLNLVYAGQCLTNKHFSYFENFYAHLGSACDLAEEFLTQLYFISLECEEKQTTVLEKLSKGKFLDIAKDWYDKYYASTYQHYLSKGKTAPIKLISRANILDEYFSKSKEWKEYSTTALQIRTYRNVVVHNTQIASIWEGNQVFVPKKTKIQNYKKWYQVFSVKQDRFPHDFIDRDQQMHNDFVELKEKLNALWEKPLKHFETLVFVDKNKKLLNKYDIEYTD</sequence>
<organism evidence="1 2">
    <name type="scientific">Niastella caeni</name>
    <dbReference type="NCBI Taxonomy" id="2569763"/>
    <lineage>
        <taxon>Bacteria</taxon>
        <taxon>Pseudomonadati</taxon>
        <taxon>Bacteroidota</taxon>
        <taxon>Chitinophagia</taxon>
        <taxon>Chitinophagales</taxon>
        <taxon>Chitinophagaceae</taxon>
        <taxon>Niastella</taxon>
    </lineage>
</organism>
<dbReference type="Proteomes" id="UP000306918">
    <property type="component" value="Unassembled WGS sequence"/>
</dbReference>
<name>A0A4S8HWC4_9BACT</name>
<evidence type="ECO:0000313" key="1">
    <source>
        <dbReference type="EMBL" id="THU39755.1"/>
    </source>
</evidence>
<keyword evidence="2" id="KW-1185">Reference proteome</keyword>
<dbReference type="AlphaFoldDB" id="A0A4S8HWC4"/>
<dbReference type="RefSeq" id="WP_136577887.1">
    <property type="nucleotide sequence ID" value="NZ_STFF01000003.1"/>
</dbReference>
<proteinExistence type="predicted"/>
<accession>A0A4S8HWC4</accession>
<reference evidence="1 2" key="1">
    <citation type="submission" date="2019-04" db="EMBL/GenBank/DDBJ databases">
        <title>Niastella caeni sp. nov., isolated from activated sludge.</title>
        <authorList>
            <person name="Sheng M."/>
        </authorList>
    </citation>
    <scope>NUCLEOTIDE SEQUENCE [LARGE SCALE GENOMIC DNA]</scope>
    <source>
        <strain evidence="1 2">HX-2-15</strain>
    </source>
</reference>
<comment type="caution">
    <text evidence="1">The sequence shown here is derived from an EMBL/GenBank/DDBJ whole genome shotgun (WGS) entry which is preliminary data.</text>
</comment>
<dbReference type="EMBL" id="STFF01000003">
    <property type="protein sequence ID" value="THU39755.1"/>
    <property type="molecule type" value="Genomic_DNA"/>
</dbReference>
<protein>
    <submittedName>
        <fullName evidence="1">Uncharacterized protein</fullName>
    </submittedName>
</protein>
<gene>
    <name evidence="1" type="ORF">FAM09_14790</name>
</gene>
<evidence type="ECO:0000313" key="2">
    <source>
        <dbReference type="Proteomes" id="UP000306918"/>
    </source>
</evidence>